<dbReference type="AlphaFoldDB" id="A0A6S7FK11"/>
<protein>
    <recommendedName>
        <fullName evidence="4">Lysozyme inhibitor LprI N-terminal domain-containing protein</fullName>
    </recommendedName>
</protein>
<proteinExistence type="predicted"/>
<evidence type="ECO:0000313" key="2">
    <source>
        <dbReference type="EMBL" id="CAB3940453.1"/>
    </source>
</evidence>
<keyword evidence="3" id="KW-1185">Reference proteome</keyword>
<evidence type="ECO:0000256" key="1">
    <source>
        <dbReference type="SAM" id="SignalP"/>
    </source>
</evidence>
<evidence type="ECO:0008006" key="4">
    <source>
        <dbReference type="Google" id="ProtNLM"/>
    </source>
</evidence>
<organism evidence="2 3">
    <name type="scientific">Achromobacter insolitus</name>
    <dbReference type="NCBI Taxonomy" id="217204"/>
    <lineage>
        <taxon>Bacteria</taxon>
        <taxon>Pseudomonadati</taxon>
        <taxon>Pseudomonadota</taxon>
        <taxon>Betaproteobacteria</taxon>
        <taxon>Burkholderiales</taxon>
        <taxon>Alcaligenaceae</taxon>
        <taxon>Achromobacter</taxon>
    </lineage>
</organism>
<evidence type="ECO:0000313" key="3">
    <source>
        <dbReference type="Proteomes" id="UP000494183"/>
    </source>
</evidence>
<reference evidence="2 3" key="1">
    <citation type="submission" date="2020-04" db="EMBL/GenBank/DDBJ databases">
        <authorList>
            <person name="De Canck E."/>
        </authorList>
    </citation>
    <scope>NUCLEOTIDE SEQUENCE [LARGE SCALE GENOMIC DNA]</scope>
    <source>
        <strain evidence="2 3">LMG 6000</strain>
    </source>
</reference>
<accession>A0A6S7FK11</accession>
<feature type="signal peptide" evidence="1">
    <location>
        <begin position="1"/>
        <end position="25"/>
    </location>
</feature>
<dbReference type="Proteomes" id="UP000494183">
    <property type="component" value="Unassembled WGS sequence"/>
</dbReference>
<keyword evidence="1" id="KW-0732">Signal</keyword>
<dbReference type="EMBL" id="CADILH010000017">
    <property type="protein sequence ID" value="CAB3940453.1"/>
    <property type="molecule type" value="Genomic_DNA"/>
</dbReference>
<gene>
    <name evidence="2" type="ORF">LMG6000_06505</name>
</gene>
<dbReference type="RefSeq" id="WP_175202412.1">
    <property type="nucleotide sequence ID" value="NZ_CADILH010000017.1"/>
</dbReference>
<sequence length="123" mass="13646">MAFPTPRLLAALLISATGASASAQASDGDCVAEVQTKWENIDRAQDAQRTREMANDLQLNRELCQGRLDLLDARFSLVDDFEACRRKGVEFPARMARTLSDASDRLTDKKAAWIRTCGPQMKD</sequence>
<feature type="chain" id="PRO_5028842125" description="Lysozyme inhibitor LprI N-terminal domain-containing protein" evidence="1">
    <location>
        <begin position="26"/>
        <end position="123"/>
    </location>
</feature>
<name>A0A6S7FK11_9BURK</name>